<sequence>MRDAAWLEGIRQFDLRLEHLDAARSFSEGQTPIILRGLIGLLAEPLQPQALCPRHLLREENPGVVFTLNLHLASPF</sequence>
<gene>
    <name evidence="1" type="ORF">BJA5080_01026</name>
</gene>
<proteinExistence type="predicted"/>
<protein>
    <submittedName>
        <fullName evidence="1">Uncharacterized protein</fullName>
    </submittedName>
</protein>
<evidence type="ECO:0000313" key="1">
    <source>
        <dbReference type="EMBL" id="KGJ68077.1"/>
    </source>
</evidence>
<reference evidence="1 2" key="1">
    <citation type="journal article" date="2014" name="BMC Genomics">
        <title>Comparative genomics of Bradyrhizobium japonicum CPAC 15 and Bradyrhizobium diazoefficiens CPAC 7: elite model strains for understanding symbiotic performance with soybean.</title>
        <authorList>
            <person name="Siqueira A.F."/>
            <person name="Ormeno-Orrillo E."/>
            <person name="Souza R.C."/>
            <person name="Rodrigues E.P."/>
            <person name="Almeida L.G."/>
            <person name="Barcellos F.G."/>
            <person name="Batista J.S."/>
            <person name="Nakatami A.S."/>
            <person name="Martinez-Romero E."/>
            <person name="Vasconcelos A.T."/>
            <person name="Hungria M."/>
        </authorList>
    </citation>
    <scope>NUCLEOTIDE SEQUENCE [LARGE SCALE GENOMIC DNA]</scope>
    <source>
        <strain evidence="1 2">SEMIA 5080</strain>
    </source>
</reference>
<dbReference type="Proteomes" id="UP000024900">
    <property type="component" value="Unassembled WGS sequence"/>
</dbReference>
<dbReference type="EMBL" id="ADOU02000004">
    <property type="protein sequence ID" value="KGJ68077.1"/>
    <property type="molecule type" value="Genomic_DNA"/>
</dbReference>
<comment type="caution">
    <text evidence="1">The sequence shown here is derived from an EMBL/GenBank/DDBJ whole genome shotgun (WGS) entry which is preliminary data.</text>
</comment>
<accession>A0A837CFI7</accession>
<name>A0A837CFI7_9BRAD</name>
<dbReference type="AlphaFoldDB" id="A0A837CFI7"/>
<evidence type="ECO:0000313" key="2">
    <source>
        <dbReference type="Proteomes" id="UP000024900"/>
    </source>
</evidence>
<organism evidence="1 2">
    <name type="scientific">Bradyrhizobium diazoefficiens SEMIA 5080</name>
    <dbReference type="NCBI Taxonomy" id="754504"/>
    <lineage>
        <taxon>Bacteria</taxon>
        <taxon>Pseudomonadati</taxon>
        <taxon>Pseudomonadota</taxon>
        <taxon>Alphaproteobacteria</taxon>
        <taxon>Hyphomicrobiales</taxon>
        <taxon>Nitrobacteraceae</taxon>
        <taxon>Bradyrhizobium</taxon>
    </lineage>
</organism>